<evidence type="ECO:0000313" key="2">
    <source>
        <dbReference type="Proteomes" id="UP000249661"/>
    </source>
</evidence>
<accession>A0ACD1H4Q2</accession>
<dbReference type="Proteomes" id="UP000249661">
    <property type="component" value="Unassembled WGS sequence"/>
</dbReference>
<keyword evidence="2" id="KW-1185">Reference proteome</keyword>
<proteinExistence type="predicted"/>
<protein>
    <submittedName>
        <fullName evidence="1">Uncharacterized protein</fullName>
    </submittedName>
</protein>
<dbReference type="EMBL" id="KZ824967">
    <property type="protein sequence ID" value="RAH68390.1"/>
    <property type="molecule type" value="Genomic_DNA"/>
</dbReference>
<organism evidence="1 2">
    <name type="scientific">Aspergillus aculeatinus CBS 121060</name>
    <dbReference type="NCBI Taxonomy" id="1448322"/>
    <lineage>
        <taxon>Eukaryota</taxon>
        <taxon>Fungi</taxon>
        <taxon>Dikarya</taxon>
        <taxon>Ascomycota</taxon>
        <taxon>Pezizomycotina</taxon>
        <taxon>Eurotiomycetes</taxon>
        <taxon>Eurotiomycetidae</taxon>
        <taxon>Eurotiales</taxon>
        <taxon>Aspergillaceae</taxon>
        <taxon>Aspergillus</taxon>
        <taxon>Aspergillus subgen. Circumdati</taxon>
    </lineage>
</organism>
<reference evidence="1" key="1">
    <citation type="submission" date="2018-02" db="EMBL/GenBank/DDBJ databases">
        <title>The genomes of Aspergillus section Nigri reveals drivers in fungal speciation.</title>
        <authorList>
            <consortium name="DOE Joint Genome Institute"/>
            <person name="Vesth T.C."/>
            <person name="Nybo J."/>
            <person name="Theobald S."/>
            <person name="Brandl J."/>
            <person name="Frisvad J.C."/>
            <person name="Nielsen K.F."/>
            <person name="Lyhne E.K."/>
            <person name="Kogle M.E."/>
            <person name="Kuo A."/>
            <person name="Riley R."/>
            <person name="Clum A."/>
            <person name="Nolan M."/>
            <person name="Lipzen A."/>
            <person name="Salamov A."/>
            <person name="Henrissat B."/>
            <person name="Wiebenga A."/>
            <person name="De vries R.P."/>
            <person name="Grigoriev I.V."/>
            <person name="Mortensen U.H."/>
            <person name="Andersen M.R."/>
            <person name="Baker S.E."/>
        </authorList>
    </citation>
    <scope>NUCLEOTIDE SEQUENCE</scope>
    <source>
        <strain evidence="1">CBS 121060</strain>
    </source>
</reference>
<name>A0ACD1H4Q2_9EURO</name>
<sequence length="82" mass="8913">MSFLRLEPRARSIITFTCASVTHSDMPLLICSRSCNCTVPDLSHSVSPLSPIVVPESAAAASFRHRNKSSELRIQGEGKQVS</sequence>
<gene>
    <name evidence="1" type="ORF">BO66DRAFT_128609</name>
</gene>
<evidence type="ECO:0000313" key="1">
    <source>
        <dbReference type="EMBL" id="RAH68390.1"/>
    </source>
</evidence>